<evidence type="ECO:0000313" key="6">
    <source>
        <dbReference type="Proteomes" id="UP001155500"/>
    </source>
</evidence>
<dbReference type="Gene3D" id="3.30.910.20">
    <property type="entry name" value="Skp domain"/>
    <property type="match status" value="1"/>
</dbReference>
<feature type="region of interest" description="Disordered" evidence="3">
    <location>
        <begin position="82"/>
        <end position="107"/>
    </location>
</feature>
<dbReference type="RefSeq" id="WP_279572381.1">
    <property type="nucleotide sequence ID" value="NZ_LWID01000001.1"/>
</dbReference>
<keyword evidence="1 4" id="KW-0732">Signal</keyword>
<evidence type="ECO:0000256" key="1">
    <source>
        <dbReference type="ARBA" id="ARBA00022729"/>
    </source>
</evidence>
<dbReference type="PANTHER" id="PTHR35089">
    <property type="entry name" value="CHAPERONE PROTEIN SKP"/>
    <property type="match status" value="1"/>
</dbReference>
<dbReference type="InterPro" id="IPR005632">
    <property type="entry name" value="Chaperone_Skp"/>
</dbReference>
<dbReference type="SMART" id="SM00935">
    <property type="entry name" value="OmpH"/>
    <property type="match status" value="1"/>
</dbReference>
<comment type="caution">
    <text evidence="5">The sequence shown here is derived from an EMBL/GenBank/DDBJ whole genome shotgun (WGS) entry which is preliminary data.</text>
</comment>
<keyword evidence="6" id="KW-1185">Reference proteome</keyword>
<accession>A0A9X4P949</accession>
<dbReference type="PANTHER" id="PTHR35089:SF1">
    <property type="entry name" value="CHAPERONE PROTEIN SKP"/>
    <property type="match status" value="1"/>
</dbReference>
<dbReference type="GO" id="GO:0050821">
    <property type="term" value="P:protein stabilization"/>
    <property type="evidence" value="ECO:0007669"/>
    <property type="project" value="TreeGrafter"/>
</dbReference>
<reference evidence="5" key="1">
    <citation type="submission" date="2016-03" db="EMBL/GenBank/DDBJ databases">
        <title>Co-evolution between Pasteurellaceae and their hosts.</title>
        <authorList>
            <person name="Hansen M.J."/>
            <person name="Bojesen A.M."/>
            <person name="Planet P."/>
        </authorList>
    </citation>
    <scope>NUCLEOTIDE SEQUENCE</scope>
    <source>
        <strain evidence="5">146/S8/89</strain>
    </source>
</reference>
<organism evidence="5 6">
    <name type="scientific">Volucribacter amazonae</name>
    <dbReference type="NCBI Taxonomy" id="256731"/>
    <lineage>
        <taxon>Bacteria</taxon>
        <taxon>Pseudomonadati</taxon>
        <taxon>Pseudomonadota</taxon>
        <taxon>Gammaproteobacteria</taxon>
        <taxon>Pasteurellales</taxon>
        <taxon>Pasteurellaceae</taxon>
        <taxon>Volucribacter</taxon>
    </lineage>
</organism>
<dbReference type="AlphaFoldDB" id="A0A9X4P949"/>
<dbReference type="InterPro" id="IPR024930">
    <property type="entry name" value="Skp_dom_sf"/>
</dbReference>
<evidence type="ECO:0000256" key="4">
    <source>
        <dbReference type="SAM" id="SignalP"/>
    </source>
</evidence>
<name>A0A9X4P949_9PAST</name>
<evidence type="ECO:0000313" key="5">
    <source>
        <dbReference type="EMBL" id="MDG6894935.1"/>
    </source>
</evidence>
<dbReference type="SUPFAM" id="SSF111384">
    <property type="entry name" value="OmpH-like"/>
    <property type="match status" value="1"/>
</dbReference>
<proteinExistence type="inferred from homology"/>
<dbReference type="EMBL" id="LWID01000001">
    <property type="protein sequence ID" value="MDG6894935.1"/>
    <property type="molecule type" value="Genomic_DNA"/>
</dbReference>
<feature type="signal peptide" evidence="4">
    <location>
        <begin position="1"/>
        <end position="23"/>
    </location>
</feature>
<dbReference type="GO" id="GO:0051082">
    <property type="term" value="F:unfolded protein binding"/>
    <property type="evidence" value="ECO:0007669"/>
    <property type="project" value="InterPro"/>
</dbReference>
<comment type="similarity">
    <text evidence="2">Belongs to the skp family.</text>
</comment>
<dbReference type="PIRSF" id="PIRSF002094">
    <property type="entry name" value="OMP26_Skp"/>
    <property type="match status" value="1"/>
</dbReference>
<evidence type="ECO:0000256" key="3">
    <source>
        <dbReference type="SAM" id="MobiDB-lite"/>
    </source>
</evidence>
<dbReference type="Proteomes" id="UP001155500">
    <property type="component" value="Unassembled WGS sequence"/>
</dbReference>
<evidence type="ECO:0008006" key="7">
    <source>
        <dbReference type="Google" id="ProtNLM"/>
    </source>
</evidence>
<dbReference type="Pfam" id="PF03938">
    <property type="entry name" value="OmpH"/>
    <property type="match status" value="1"/>
</dbReference>
<sequence length="194" mass="21958">MKKILKVTALSLALALTSGLANAAENIAFINAAYLFQNHPDRKAIEEKLDAEFKPQVEKLEASKQAIEEKIQAERQKIDEQVAKLEKDAKDPKQRPSELQKRQEDLYKQQAAAEEEINKLVAEHDKQAQEFQVAYDRRQAEERTKLLESIQQATDKVAKNKKYTLVLDANSVVYANDGKDITEEVLKAIPAQAK</sequence>
<gene>
    <name evidence="5" type="ORF">A6A20_04675</name>
</gene>
<protein>
    <recommendedName>
        <fullName evidence="7">Periplasmic chaperone for outer membrane proteins Skp</fullName>
    </recommendedName>
</protein>
<dbReference type="GO" id="GO:0005829">
    <property type="term" value="C:cytosol"/>
    <property type="evidence" value="ECO:0007669"/>
    <property type="project" value="TreeGrafter"/>
</dbReference>
<feature type="chain" id="PRO_5040786961" description="Periplasmic chaperone for outer membrane proteins Skp" evidence="4">
    <location>
        <begin position="24"/>
        <end position="194"/>
    </location>
</feature>
<evidence type="ECO:0000256" key="2">
    <source>
        <dbReference type="PIRNR" id="PIRNR002094"/>
    </source>
</evidence>